<evidence type="ECO:0000313" key="7">
    <source>
        <dbReference type="EMBL" id="EEA84231.1"/>
    </source>
</evidence>
<dbReference type="AlphaFoldDB" id="B6G1Y6"/>
<evidence type="ECO:0000256" key="3">
    <source>
        <dbReference type="ARBA" id="ARBA00022989"/>
    </source>
</evidence>
<dbReference type="OrthoDB" id="9806253at2"/>
<feature type="transmembrane region" description="Helical" evidence="5">
    <location>
        <begin position="7"/>
        <end position="27"/>
    </location>
</feature>
<evidence type="ECO:0000256" key="2">
    <source>
        <dbReference type="ARBA" id="ARBA00022692"/>
    </source>
</evidence>
<dbReference type="STRING" id="500633.CLOHIR_02148"/>
<dbReference type="GO" id="GO:0016020">
    <property type="term" value="C:membrane"/>
    <property type="evidence" value="ECO:0007669"/>
    <property type="project" value="UniProtKB-SubCell"/>
</dbReference>
<proteinExistence type="predicted"/>
<evidence type="ECO:0000256" key="4">
    <source>
        <dbReference type="ARBA" id="ARBA00023136"/>
    </source>
</evidence>
<evidence type="ECO:0000256" key="5">
    <source>
        <dbReference type="SAM" id="Phobius"/>
    </source>
</evidence>
<organism evidence="7 8">
    <name type="scientific">Peptacetobacter hiranonis (strain DSM 13275 / JCM 10541 / KCTC 15199 / TO-931)</name>
    <name type="common">Clostridium hiranonis</name>
    <dbReference type="NCBI Taxonomy" id="500633"/>
    <lineage>
        <taxon>Bacteria</taxon>
        <taxon>Bacillati</taxon>
        <taxon>Bacillota</taxon>
        <taxon>Clostridia</taxon>
        <taxon>Peptostreptococcales</taxon>
        <taxon>Peptostreptococcaceae</taxon>
        <taxon>Peptacetobacter</taxon>
    </lineage>
</organism>
<dbReference type="PANTHER" id="PTHR33507:SF4">
    <property type="entry name" value="NODULATION COMPETITIVENESS PROTEIN NFED"/>
    <property type="match status" value="1"/>
</dbReference>
<gene>
    <name evidence="7" type="ORF">CLOHIR_02148</name>
</gene>
<dbReference type="InterPro" id="IPR002810">
    <property type="entry name" value="NfeD-like_C"/>
</dbReference>
<dbReference type="RefSeq" id="WP_006440986.1">
    <property type="nucleotide sequence ID" value="NZ_DS995361.1"/>
</dbReference>
<keyword evidence="8" id="KW-1185">Reference proteome</keyword>
<dbReference type="EMBL" id="ABWP01000084">
    <property type="protein sequence ID" value="EEA84231.1"/>
    <property type="molecule type" value="Genomic_DNA"/>
</dbReference>
<dbReference type="InterPro" id="IPR012340">
    <property type="entry name" value="NA-bd_OB-fold"/>
</dbReference>
<evidence type="ECO:0000259" key="6">
    <source>
        <dbReference type="Pfam" id="PF01957"/>
    </source>
</evidence>
<dbReference type="eggNOG" id="COG1585">
    <property type="taxonomic scope" value="Bacteria"/>
</dbReference>
<dbReference type="InterPro" id="IPR052165">
    <property type="entry name" value="Membrane_assoc_protease"/>
</dbReference>
<accession>B6G1Y6</accession>
<feature type="domain" description="NfeD-like C-terminal" evidence="6">
    <location>
        <begin position="95"/>
        <end position="150"/>
    </location>
</feature>
<reference evidence="7 8" key="1">
    <citation type="submission" date="2008-09" db="EMBL/GenBank/DDBJ databases">
        <authorList>
            <person name="Fulton L."/>
            <person name="Clifton S."/>
            <person name="Fulton B."/>
            <person name="Xu J."/>
            <person name="Minx P."/>
            <person name="Pepin K.H."/>
            <person name="Johnson M."/>
            <person name="Thiruvilangam P."/>
            <person name="Bhonagiri V."/>
            <person name="Nash W.E."/>
            <person name="Mardis E.R."/>
            <person name="Wilson R.K."/>
        </authorList>
    </citation>
    <scope>NUCLEOTIDE SEQUENCE [LARGE SCALE GENOMIC DNA]</scope>
    <source>
        <strain evidence="7 8">DSM 13275</strain>
    </source>
</reference>
<sequence length="152" mass="17125">MQESITEIIRVCVGSFLVIYGYVMSIIERYLGMPFFGSRYQPKGVINGFVATLAGAVLMSINIQIFFLVGLPLIVINGLLQKIIHERLKKKAKHFIGKEGKATTDMKRKCKGFVDFNGERAKVFPEEEDIQAGEMVYVSDVDGNMIMVRKLK</sequence>
<reference evidence="7 8" key="2">
    <citation type="submission" date="2008-10" db="EMBL/GenBank/DDBJ databases">
        <title>Draft genome sequence of Clostridium hiranonis (DSM 13275).</title>
        <authorList>
            <person name="Sudarsanam P."/>
            <person name="Ley R."/>
            <person name="Guruge J."/>
            <person name="Turnbaugh P.J."/>
            <person name="Mahowald M."/>
            <person name="Liep D."/>
            <person name="Gordon J."/>
        </authorList>
    </citation>
    <scope>NUCLEOTIDE SEQUENCE [LARGE SCALE GENOMIC DNA]</scope>
    <source>
        <strain evidence="7 8">DSM 13275</strain>
    </source>
</reference>
<comment type="subcellular location">
    <subcellularLocation>
        <location evidence="1">Membrane</location>
        <topology evidence="1">Multi-pass membrane protein</topology>
    </subcellularLocation>
</comment>
<keyword evidence="4 5" id="KW-0472">Membrane</keyword>
<feature type="transmembrane region" description="Helical" evidence="5">
    <location>
        <begin position="47"/>
        <end position="80"/>
    </location>
</feature>
<dbReference type="Pfam" id="PF01957">
    <property type="entry name" value="NfeD"/>
    <property type="match status" value="1"/>
</dbReference>
<evidence type="ECO:0000256" key="1">
    <source>
        <dbReference type="ARBA" id="ARBA00004141"/>
    </source>
</evidence>
<dbReference type="HOGENOM" id="CLU_1719161_0_0_9"/>
<name>B6G1Y6_PEPHT</name>
<keyword evidence="2 5" id="KW-0812">Transmembrane</keyword>
<comment type="caution">
    <text evidence="7">The sequence shown here is derived from an EMBL/GenBank/DDBJ whole genome shotgun (WGS) entry which is preliminary data.</text>
</comment>
<dbReference type="Gene3D" id="2.40.50.140">
    <property type="entry name" value="Nucleic acid-binding proteins"/>
    <property type="match status" value="1"/>
</dbReference>
<protein>
    <submittedName>
        <fullName evidence="7">Nodulation efficiency protein D</fullName>
    </submittedName>
</protein>
<keyword evidence="3 5" id="KW-1133">Transmembrane helix</keyword>
<dbReference type="PANTHER" id="PTHR33507">
    <property type="entry name" value="INNER MEMBRANE PROTEIN YBBJ"/>
    <property type="match status" value="1"/>
</dbReference>
<dbReference type="SUPFAM" id="SSF141322">
    <property type="entry name" value="NfeD domain-like"/>
    <property type="match status" value="1"/>
</dbReference>
<evidence type="ECO:0000313" key="8">
    <source>
        <dbReference type="Proteomes" id="UP000003178"/>
    </source>
</evidence>
<dbReference type="Proteomes" id="UP000003178">
    <property type="component" value="Unassembled WGS sequence"/>
</dbReference>